<dbReference type="EMBL" id="CP000450">
    <property type="protein sequence ID" value="ABI59960.1"/>
    <property type="molecule type" value="Genomic_DNA"/>
</dbReference>
<feature type="compositionally biased region" description="Basic and acidic residues" evidence="1">
    <location>
        <begin position="56"/>
        <end position="73"/>
    </location>
</feature>
<name>Q0AFC2_NITEC</name>
<feature type="domain" description="Integrase catalytic" evidence="2">
    <location>
        <begin position="8"/>
        <end position="37"/>
    </location>
</feature>
<dbReference type="SUPFAM" id="SSF53098">
    <property type="entry name" value="Ribonuclease H-like"/>
    <property type="match status" value="1"/>
</dbReference>
<dbReference type="InterPro" id="IPR001584">
    <property type="entry name" value="Integrase_cat-core"/>
</dbReference>
<dbReference type="GO" id="GO:0015074">
    <property type="term" value="P:DNA integration"/>
    <property type="evidence" value="ECO:0007669"/>
    <property type="project" value="InterPro"/>
</dbReference>
<gene>
    <name evidence="3" type="ordered locus">Neut_1721</name>
</gene>
<evidence type="ECO:0000313" key="4">
    <source>
        <dbReference type="Proteomes" id="UP000001966"/>
    </source>
</evidence>
<evidence type="ECO:0000313" key="3">
    <source>
        <dbReference type="EMBL" id="ABI59960.1"/>
    </source>
</evidence>
<evidence type="ECO:0000259" key="2">
    <source>
        <dbReference type="Pfam" id="PF13683"/>
    </source>
</evidence>
<dbReference type="KEGG" id="net:Neut_1721"/>
<dbReference type="InterPro" id="IPR012337">
    <property type="entry name" value="RNaseH-like_sf"/>
</dbReference>
<protein>
    <recommendedName>
        <fullName evidence="2">Integrase catalytic domain-containing protein</fullName>
    </recommendedName>
</protein>
<accession>Q0AFC2</accession>
<evidence type="ECO:0000256" key="1">
    <source>
        <dbReference type="SAM" id="MobiDB-lite"/>
    </source>
</evidence>
<feature type="region of interest" description="Disordered" evidence="1">
    <location>
        <begin position="56"/>
        <end position="94"/>
    </location>
</feature>
<dbReference type="HOGENOM" id="CLU_2383185_0_0_4"/>
<proteinExistence type="predicted"/>
<dbReference type="eggNOG" id="COG2801">
    <property type="taxonomic scope" value="Bacteria"/>
</dbReference>
<dbReference type="STRING" id="335283.Neut_1721"/>
<sequence length="94" mass="10685">MYLKGYVTMPELLIGLTEYFVLYNTERPHQSLGYDTPDQVYRTASGGGARIVDKYSEKEKSHTEVETKKETENRGSAVPLHEEGYPLKLDTLLS</sequence>
<dbReference type="Pfam" id="PF13683">
    <property type="entry name" value="rve_3"/>
    <property type="match status" value="1"/>
</dbReference>
<reference evidence="3 4" key="1">
    <citation type="journal article" date="2007" name="Environ. Microbiol.">
        <title>Whole-genome analysis of the ammonia-oxidizing bacterium, Nitrosomonas eutropha C91: implications for niche adaptation.</title>
        <authorList>
            <person name="Stein L.Y."/>
            <person name="Arp D.J."/>
            <person name="Berube P.M."/>
            <person name="Chain P.S."/>
            <person name="Hauser L."/>
            <person name="Jetten M.S."/>
            <person name="Klotz M.G."/>
            <person name="Larimer F.W."/>
            <person name="Norton J.M."/>
            <person name="Op den Camp H.J.M."/>
            <person name="Shin M."/>
            <person name="Wei X."/>
        </authorList>
    </citation>
    <scope>NUCLEOTIDE SEQUENCE [LARGE SCALE GENOMIC DNA]</scope>
    <source>
        <strain evidence="4">DSM 101675 / C91 / Nm57</strain>
    </source>
</reference>
<dbReference type="Proteomes" id="UP000001966">
    <property type="component" value="Chromosome"/>
</dbReference>
<organism evidence="3 4">
    <name type="scientific">Nitrosomonas eutropha (strain DSM 101675 / C91 / Nm57)</name>
    <dbReference type="NCBI Taxonomy" id="335283"/>
    <lineage>
        <taxon>Bacteria</taxon>
        <taxon>Pseudomonadati</taxon>
        <taxon>Pseudomonadota</taxon>
        <taxon>Betaproteobacteria</taxon>
        <taxon>Nitrosomonadales</taxon>
        <taxon>Nitrosomonadaceae</taxon>
        <taxon>Nitrosomonas</taxon>
    </lineage>
</organism>
<dbReference type="AlphaFoldDB" id="Q0AFC2"/>